<evidence type="ECO:0000256" key="5">
    <source>
        <dbReference type="ARBA" id="ARBA00023077"/>
    </source>
</evidence>
<evidence type="ECO:0000256" key="8">
    <source>
        <dbReference type="PROSITE-ProRule" id="PRU01360"/>
    </source>
</evidence>
<evidence type="ECO:0000259" key="11">
    <source>
        <dbReference type="Pfam" id="PF00593"/>
    </source>
</evidence>
<keyword evidence="3 8" id="KW-1134">Transmembrane beta strand</keyword>
<evidence type="ECO:0000313" key="14">
    <source>
        <dbReference type="Proteomes" id="UP001204579"/>
    </source>
</evidence>
<feature type="domain" description="TonB-dependent receptor-like beta-barrel" evidence="11">
    <location>
        <begin position="459"/>
        <end position="757"/>
    </location>
</feature>
<evidence type="ECO:0000259" key="12">
    <source>
        <dbReference type="Pfam" id="PF07715"/>
    </source>
</evidence>
<dbReference type="InterPro" id="IPR036942">
    <property type="entry name" value="Beta-barrel_TonB_sf"/>
</dbReference>
<keyword evidence="6 8" id="KW-0472">Membrane</keyword>
<dbReference type="SUPFAM" id="SSF56935">
    <property type="entry name" value="Porins"/>
    <property type="match status" value="1"/>
</dbReference>
<dbReference type="NCBIfam" id="TIGR04056">
    <property type="entry name" value="OMP_RagA_SusC"/>
    <property type="match status" value="1"/>
</dbReference>
<evidence type="ECO:0000256" key="10">
    <source>
        <dbReference type="SAM" id="SignalP"/>
    </source>
</evidence>
<evidence type="ECO:0000256" key="2">
    <source>
        <dbReference type="ARBA" id="ARBA00022448"/>
    </source>
</evidence>
<dbReference type="RefSeq" id="WP_258335103.1">
    <property type="nucleotide sequence ID" value="NZ_JANRHJ010000001.1"/>
</dbReference>
<keyword evidence="13" id="KW-0675">Receptor</keyword>
<dbReference type="PROSITE" id="PS52016">
    <property type="entry name" value="TONB_DEPENDENT_REC_3"/>
    <property type="match status" value="1"/>
</dbReference>
<feature type="signal peptide" evidence="10">
    <location>
        <begin position="1"/>
        <end position="19"/>
    </location>
</feature>
<dbReference type="InterPro" id="IPR039426">
    <property type="entry name" value="TonB-dep_rcpt-like"/>
</dbReference>
<dbReference type="SUPFAM" id="SSF49464">
    <property type="entry name" value="Carboxypeptidase regulatory domain-like"/>
    <property type="match status" value="1"/>
</dbReference>
<evidence type="ECO:0000256" key="9">
    <source>
        <dbReference type="RuleBase" id="RU003357"/>
    </source>
</evidence>
<keyword evidence="7 8" id="KW-0998">Cell outer membrane</keyword>
<keyword evidence="4 8" id="KW-0812">Transmembrane</keyword>
<evidence type="ECO:0000256" key="1">
    <source>
        <dbReference type="ARBA" id="ARBA00004571"/>
    </source>
</evidence>
<dbReference type="Pfam" id="PF07715">
    <property type="entry name" value="Plug"/>
    <property type="match status" value="1"/>
</dbReference>
<evidence type="ECO:0000256" key="6">
    <source>
        <dbReference type="ARBA" id="ARBA00023136"/>
    </source>
</evidence>
<dbReference type="GO" id="GO:0009279">
    <property type="term" value="C:cell outer membrane"/>
    <property type="evidence" value="ECO:0007669"/>
    <property type="project" value="UniProtKB-SubCell"/>
</dbReference>
<feature type="domain" description="TonB-dependent receptor plug" evidence="12">
    <location>
        <begin position="114"/>
        <end position="221"/>
    </location>
</feature>
<comment type="subcellular location">
    <subcellularLocation>
        <location evidence="1 8">Cell outer membrane</location>
        <topology evidence="1 8">Multi-pass membrane protein</topology>
    </subcellularLocation>
</comment>
<comment type="similarity">
    <text evidence="8 9">Belongs to the TonB-dependent receptor family.</text>
</comment>
<evidence type="ECO:0000313" key="13">
    <source>
        <dbReference type="EMBL" id="MCR8872475.1"/>
    </source>
</evidence>
<dbReference type="Pfam" id="PF13715">
    <property type="entry name" value="CarbopepD_reg_2"/>
    <property type="match status" value="1"/>
</dbReference>
<dbReference type="Gene3D" id="2.170.130.10">
    <property type="entry name" value="TonB-dependent receptor, plug domain"/>
    <property type="match status" value="1"/>
</dbReference>
<dbReference type="InterPro" id="IPR037066">
    <property type="entry name" value="Plug_dom_sf"/>
</dbReference>
<name>A0AAW5N654_9BACT</name>
<dbReference type="Proteomes" id="UP001204579">
    <property type="component" value="Unassembled WGS sequence"/>
</dbReference>
<proteinExistence type="inferred from homology"/>
<keyword evidence="10" id="KW-0732">Signal</keyword>
<gene>
    <name evidence="13" type="ORF">NW209_00300</name>
</gene>
<dbReference type="Gene3D" id="2.40.170.20">
    <property type="entry name" value="TonB-dependent receptor, beta-barrel domain"/>
    <property type="match status" value="1"/>
</dbReference>
<keyword evidence="2 8" id="KW-0813">Transport</keyword>
<dbReference type="NCBIfam" id="TIGR04057">
    <property type="entry name" value="SusC_RagA_signa"/>
    <property type="match status" value="1"/>
</dbReference>
<feature type="chain" id="PRO_5043958276" evidence="10">
    <location>
        <begin position="20"/>
        <end position="1013"/>
    </location>
</feature>
<dbReference type="Gene3D" id="2.60.40.1120">
    <property type="entry name" value="Carboxypeptidase-like, regulatory domain"/>
    <property type="match status" value="1"/>
</dbReference>
<accession>A0AAW5N654</accession>
<protein>
    <submittedName>
        <fullName evidence="13">TonB-dependent receptor</fullName>
    </submittedName>
</protein>
<dbReference type="InterPro" id="IPR023996">
    <property type="entry name" value="TonB-dep_OMP_SusC/RagA"/>
</dbReference>
<sequence>MKRLFSIFFFLLSVSFVFAQQFKVSGSVTDHKSGEPIIGASVVVQNTSNGVITDLDGRFVLDRVSKGEVISVSYVGYKSQDIVMDGVKKQFNIVLMEDNEVLDEVVVVGYGTQKKQDITGSVVSVGEGKFTEGVNTNAFQMINGKAAGVNVSQTSSAPGASTKIQIRGAGSINSSNAALVVVDGLPGVDPSSINPSDIKSIEVLKDASAAAIYGTRAANGVVLITTKSGKKGEISVRFGAEVGFQSVAKQIEMLNGREYMETLNALRIASGSSDGPIYTDAQIAAVGEGTNWQDEIFRKGAPVQTYQLAISGGGEKSDYYLGLNYFDQQGVVKTSNLKKYNVRANMNFSPKSFLRFKANMNFTRKDGNSIYENMQGTNENAGPINSALQFDPTLPVGKDPETGRYYQNSYIALDNPLALLYGVSPEEHRNNAYGTFTTEIEPLKDLVATIRLGATIDSYSTQTYRGRDTMNGLATGGTAEKKSGESTQWLAEFLLSYKKNFNDTHNLTVLAGATFEQFMSEYLSGTAKGFLSDITGANNMHGGDNLNGDDVYSFKERNRLNGFLGRINYDYKNRYLLTASFRYDGTSRFSDEHKYAFFPSVALAWRISEEPFMKRFDKVSDLKLRVGYGQLGNQGISNYQTIQTLIAGGSAVFGNSLSQGVVEARLPNADLKWETTAETNVGIDFGFFNNRITGSLDFYMRDTKDQLFDKPLPSAIGFSSVKVNAGKVRNSGIDLTLNTVNIDNRNWGWESSLNLSLLKNEVMELPDFMPELITGSIGSFVSGYEITRVGDPIYSFYGYEVEGIFQKNDDIAHSAQPSANPGDLKFKDQNGDNVISSDDRVILGKPFPSTTFGFTNTLRYKRLSLSVFLQGTFGISTLDANVLESLYPTNEYRNRIAKYYLNRWTETNPSNQYPSGVNPSNYGGQYSINSMTVCDASFVRIKNININYDVPIKKNNVIQSLQVYGAIDNVATFTSYDGFDPDASAQGSESVSKVNYNSYPLARTVRVGVNITF</sequence>
<dbReference type="Pfam" id="PF00593">
    <property type="entry name" value="TonB_dep_Rec_b-barrel"/>
    <property type="match status" value="1"/>
</dbReference>
<dbReference type="EMBL" id="JANRHJ010000001">
    <property type="protein sequence ID" value="MCR8872475.1"/>
    <property type="molecule type" value="Genomic_DNA"/>
</dbReference>
<keyword evidence="14" id="KW-1185">Reference proteome</keyword>
<dbReference type="InterPro" id="IPR008969">
    <property type="entry name" value="CarboxyPept-like_regulatory"/>
</dbReference>
<evidence type="ECO:0000256" key="3">
    <source>
        <dbReference type="ARBA" id="ARBA00022452"/>
    </source>
</evidence>
<dbReference type="InterPro" id="IPR023997">
    <property type="entry name" value="TonB-dep_OMP_SusC/RagA_CS"/>
</dbReference>
<dbReference type="InterPro" id="IPR000531">
    <property type="entry name" value="Beta-barrel_TonB"/>
</dbReference>
<dbReference type="AlphaFoldDB" id="A0AAW5N654"/>
<comment type="caution">
    <text evidence="13">The sequence shown here is derived from an EMBL/GenBank/DDBJ whole genome shotgun (WGS) entry which is preliminary data.</text>
</comment>
<organism evidence="13 14">
    <name type="scientific">Phocaeicola barnesiae</name>
    <dbReference type="NCBI Taxonomy" id="376804"/>
    <lineage>
        <taxon>Bacteria</taxon>
        <taxon>Pseudomonadati</taxon>
        <taxon>Bacteroidota</taxon>
        <taxon>Bacteroidia</taxon>
        <taxon>Bacteroidales</taxon>
        <taxon>Bacteroidaceae</taxon>
        <taxon>Phocaeicola</taxon>
    </lineage>
</organism>
<dbReference type="InterPro" id="IPR012910">
    <property type="entry name" value="Plug_dom"/>
</dbReference>
<reference evidence="13 14" key="1">
    <citation type="submission" date="2022-08" db="EMBL/GenBank/DDBJ databases">
        <authorList>
            <person name="Zeman M."/>
            <person name="Kubasova T."/>
        </authorList>
    </citation>
    <scope>NUCLEOTIDE SEQUENCE [LARGE SCALE GENOMIC DNA]</scope>
    <source>
        <strain evidence="13 14">ET62</strain>
    </source>
</reference>
<keyword evidence="5 9" id="KW-0798">TonB box</keyword>
<evidence type="ECO:0000256" key="4">
    <source>
        <dbReference type="ARBA" id="ARBA00022692"/>
    </source>
</evidence>
<evidence type="ECO:0000256" key="7">
    <source>
        <dbReference type="ARBA" id="ARBA00023237"/>
    </source>
</evidence>